<dbReference type="RefSeq" id="WP_079428111.1">
    <property type="nucleotide sequence ID" value="NZ_MZGV01000087.1"/>
</dbReference>
<reference evidence="2 3" key="1">
    <citation type="submission" date="2017-03" db="EMBL/GenBank/DDBJ databases">
        <title>Genome sequence of Clostridium oryzae DSM 28571.</title>
        <authorList>
            <person name="Poehlein A."/>
            <person name="Daniel R."/>
        </authorList>
    </citation>
    <scope>NUCLEOTIDE SEQUENCE [LARGE SCALE GENOMIC DNA]</scope>
    <source>
        <strain evidence="2 3">DSM 28571</strain>
    </source>
</reference>
<dbReference type="STRING" id="1450648.CLORY_41530"/>
<gene>
    <name evidence="2" type="ORF">CLORY_41530</name>
</gene>
<accession>A0A1V4IBQ9</accession>
<comment type="caution">
    <text evidence="2">The sequence shown here is derived from an EMBL/GenBank/DDBJ whole genome shotgun (WGS) entry which is preliminary data.</text>
</comment>
<keyword evidence="1" id="KW-0472">Membrane</keyword>
<sequence>MKISRLMKKKSIVFKWLTSYLILFMLVLSINVFIYLGMDTTLKTEINDENTFMLNATLRNMDNVLKNVKNISVELSKNSDIQHISLLKGKISNPGSMSIS</sequence>
<protein>
    <submittedName>
        <fullName evidence="2">Uncharacterized protein</fullName>
    </submittedName>
</protein>
<dbReference type="Proteomes" id="UP000190080">
    <property type="component" value="Unassembled WGS sequence"/>
</dbReference>
<feature type="transmembrane region" description="Helical" evidence="1">
    <location>
        <begin position="12"/>
        <end position="38"/>
    </location>
</feature>
<name>A0A1V4IBQ9_9CLOT</name>
<organism evidence="2 3">
    <name type="scientific">Clostridium oryzae</name>
    <dbReference type="NCBI Taxonomy" id="1450648"/>
    <lineage>
        <taxon>Bacteria</taxon>
        <taxon>Bacillati</taxon>
        <taxon>Bacillota</taxon>
        <taxon>Clostridia</taxon>
        <taxon>Eubacteriales</taxon>
        <taxon>Clostridiaceae</taxon>
        <taxon>Clostridium</taxon>
    </lineage>
</organism>
<dbReference type="EMBL" id="MZGV01000087">
    <property type="protein sequence ID" value="OPJ57376.1"/>
    <property type="molecule type" value="Genomic_DNA"/>
</dbReference>
<evidence type="ECO:0000256" key="1">
    <source>
        <dbReference type="SAM" id="Phobius"/>
    </source>
</evidence>
<evidence type="ECO:0000313" key="3">
    <source>
        <dbReference type="Proteomes" id="UP000190080"/>
    </source>
</evidence>
<dbReference type="OrthoDB" id="2515823at2"/>
<evidence type="ECO:0000313" key="2">
    <source>
        <dbReference type="EMBL" id="OPJ57376.1"/>
    </source>
</evidence>
<proteinExistence type="predicted"/>
<dbReference type="AlphaFoldDB" id="A0A1V4IBQ9"/>
<keyword evidence="1" id="KW-0812">Transmembrane</keyword>
<keyword evidence="3" id="KW-1185">Reference proteome</keyword>
<keyword evidence="1" id="KW-1133">Transmembrane helix</keyword>